<reference evidence="3" key="1">
    <citation type="journal article" date="2019" name="Int. J. Syst. Evol. Microbiol.">
        <title>The Global Catalogue of Microorganisms (GCM) 10K type strain sequencing project: providing services to taxonomists for standard genome sequencing and annotation.</title>
        <authorList>
            <consortium name="The Broad Institute Genomics Platform"/>
            <consortium name="The Broad Institute Genome Sequencing Center for Infectious Disease"/>
            <person name="Wu L."/>
            <person name="Ma J."/>
        </authorList>
    </citation>
    <scope>NUCLEOTIDE SEQUENCE [LARGE SCALE GENOMIC DNA]</scope>
    <source>
        <strain evidence="3">JCM 17759</strain>
    </source>
</reference>
<evidence type="ECO:0000313" key="3">
    <source>
        <dbReference type="Proteomes" id="UP001500840"/>
    </source>
</evidence>
<keyword evidence="3" id="KW-1185">Reference proteome</keyword>
<gene>
    <name evidence="2" type="ORF">GCM10023156_49560</name>
</gene>
<organism evidence="2 3">
    <name type="scientific">Novipirellula rosea</name>
    <dbReference type="NCBI Taxonomy" id="1031540"/>
    <lineage>
        <taxon>Bacteria</taxon>
        <taxon>Pseudomonadati</taxon>
        <taxon>Planctomycetota</taxon>
        <taxon>Planctomycetia</taxon>
        <taxon>Pirellulales</taxon>
        <taxon>Pirellulaceae</taxon>
        <taxon>Novipirellula</taxon>
    </lineage>
</organism>
<accession>A0ABP8ND75</accession>
<comment type="caution">
    <text evidence="2">The sequence shown here is derived from an EMBL/GenBank/DDBJ whole genome shotgun (WGS) entry which is preliminary data.</text>
</comment>
<dbReference type="Proteomes" id="UP001500840">
    <property type="component" value="Unassembled WGS sequence"/>
</dbReference>
<dbReference type="EMBL" id="BAABGA010000066">
    <property type="protein sequence ID" value="GAA4463855.1"/>
    <property type="molecule type" value="Genomic_DNA"/>
</dbReference>
<dbReference type="SUPFAM" id="SSF88723">
    <property type="entry name" value="PIN domain-like"/>
    <property type="match status" value="1"/>
</dbReference>
<dbReference type="Gene3D" id="3.40.50.1010">
    <property type="entry name" value="5'-nuclease"/>
    <property type="match status" value="1"/>
</dbReference>
<dbReference type="InterPro" id="IPR029060">
    <property type="entry name" value="PIN-like_dom_sf"/>
</dbReference>
<evidence type="ECO:0000313" key="2">
    <source>
        <dbReference type="EMBL" id="GAA4463855.1"/>
    </source>
</evidence>
<evidence type="ECO:0000256" key="1">
    <source>
        <dbReference type="SAM" id="MobiDB-lite"/>
    </source>
</evidence>
<feature type="region of interest" description="Disordered" evidence="1">
    <location>
        <begin position="1"/>
        <end position="32"/>
    </location>
</feature>
<protein>
    <recommendedName>
        <fullName evidence="4">PIN domain-containing protein</fullName>
    </recommendedName>
</protein>
<proteinExistence type="predicted"/>
<name>A0ABP8ND75_9BACT</name>
<evidence type="ECO:0008006" key="4">
    <source>
        <dbReference type="Google" id="ProtNLM"/>
    </source>
</evidence>
<sequence length="98" mass="10522">MNSTKDHTVSQLIQRGSLGSMPEGTAISRSRPKEIATDRLCQPWAQLRADAKKAGRVIQVADAWIAAAAILLGAPLATHNVRDCLQVVGLELIHCPVN</sequence>